<feature type="compositionally biased region" description="Basic and acidic residues" evidence="1">
    <location>
        <begin position="292"/>
        <end position="304"/>
    </location>
</feature>
<dbReference type="Gene3D" id="1.10.3210.10">
    <property type="entry name" value="Hypothetical protein af1432"/>
    <property type="match status" value="1"/>
</dbReference>
<dbReference type="KEGG" id="htl:HPTL_1037"/>
<sequence length="304" mass="34820">MTPRIEEPLADAASWADWFRGQIPTLPLLRQSKRKIDEEATHATEINLHQLAEVVIGDPILTLRTLVQLQQSKKGETRELTSITSALMMLGIQPFLHQIHALPTVESALADQPVALKWLLSRVARARKAAHYAHDWAVLRRDINAEEVTVAALLYEINEILLWLFAPKLMFLMLSLRKRFPDHPIEVLQRKVFNTTDLELRDAAIARFNLPTILKELMNPQNAENPRTRTVLLATRLARHLGRKGWQHPKLEADIEAIEQLVHLNRELLLRRLDAPYEVWPRFGVPVPPTSESKDHPTKGNETQ</sequence>
<dbReference type="OrthoDB" id="9126875at2"/>
<feature type="region of interest" description="Disordered" evidence="1">
    <location>
        <begin position="284"/>
        <end position="304"/>
    </location>
</feature>
<dbReference type="PROSITE" id="PS51833">
    <property type="entry name" value="HDOD"/>
    <property type="match status" value="1"/>
</dbReference>
<accession>A0A2Z6DXT9</accession>
<proteinExistence type="predicted"/>
<dbReference type="RefSeq" id="WP_119335048.1">
    <property type="nucleotide sequence ID" value="NZ_AP018558.1"/>
</dbReference>
<keyword evidence="4" id="KW-1185">Reference proteome</keyword>
<dbReference type="EMBL" id="AP018558">
    <property type="protein sequence ID" value="BBD77301.1"/>
    <property type="molecule type" value="Genomic_DNA"/>
</dbReference>
<organism evidence="3 4">
    <name type="scientific">Hydrogenophilus thermoluteolus</name>
    <name type="common">Pseudomonas hydrogenothermophila</name>
    <dbReference type="NCBI Taxonomy" id="297"/>
    <lineage>
        <taxon>Bacteria</taxon>
        <taxon>Pseudomonadati</taxon>
        <taxon>Pseudomonadota</taxon>
        <taxon>Hydrogenophilia</taxon>
        <taxon>Hydrogenophilales</taxon>
        <taxon>Hydrogenophilaceae</taxon>
        <taxon>Hydrogenophilus</taxon>
    </lineage>
</organism>
<feature type="domain" description="HDOD" evidence="2">
    <location>
        <begin position="26"/>
        <end position="224"/>
    </location>
</feature>
<dbReference type="Proteomes" id="UP000262004">
    <property type="component" value="Chromosome"/>
</dbReference>
<name>A0A2Z6DXT9_HYDTE</name>
<reference evidence="3 4" key="1">
    <citation type="submission" date="2018-04" db="EMBL/GenBank/DDBJ databases">
        <title>Complete genome sequence of Hydrogenophilus thermoluteolus TH-1.</title>
        <authorList>
            <person name="Arai H."/>
        </authorList>
    </citation>
    <scope>NUCLEOTIDE SEQUENCE [LARGE SCALE GENOMIC DNA]</scope>
    <source>
        <strain evidence="3 4">TH-1</strain>
    </source>
</reference>
<dbReference type="SUPFAM" id="SSF109604">
    <property type="entry name" value="HD-domain/PDEase-like"/>
    <property type="match status" value="1"/>
</dbReference>
<gene>
    <name evidence="3" type="ORF">HPTL_1037</name>
</gene>
<protein>
    <submittedName>
        <fullName evidence="3">HDOD domain-containing protein</fullName>
    </submittedName>
</protein>
<dbReference type="AlphaFoldDB" id="A0A2Z6DXT9"/>
<evidence type="ECO:0000313" key="4">
    <source>
        <dbReference type="Proteomes" id="UP000262004"/>
    </source>
</evidence>
<dbReference type="InterPro" id="IPR013976">
    <property type="entry name" value="HDOD"/>
</dbReference>
<evidence type="ECO:0000259" key="2">
    <source>
        <dbReference type="PROSITE" id="PS51833"/>
    </source>
</evidence>
<evidence type="ECO:0000256" key="1">
    <source>
        <dbReference type="SAM" id="MobiDB-lite"/>
    </source>
</evidence>
<dbReference type="Pfam" id="PF08668">
    <property type="entry name" value="HDOD"/>
    <property type="match status" value="1"/>
</dbReference>
<evidence type="ECO:0000313" key="3">
    <source>
        <dbReference type="EMBL" id="BBD77301.1"/>
    </source>
</evidence>